<protein>
    <recommendedName>
        <fullName evidence="4">Copia protein</fullName>
    </recommendedName>
</protein>
<gene>
    <name evidence="2" type="ORF">Tco_1111995</name>
</gene>
<feature type="compositionally biased region" description="Polar residues" evidence="1">
    <location>
        <begin position="45"/>
        <end position="58"/>
    </location>
</feature>
<reference evidence="2" key="2">
    <citation type="submission" date="2022-01" db="EMBL/GenBank/DDBJ databases">
        <authorList>
            <person name="Yamashiro T."/>
            <person name="Shiraishi A."/>
            <person name="Satake H."/>
            <person name="Nakayama K."/>
        </authorList>
    </citation>
    <scope>NUCLEOTIDE SEQUENCE</scope>
</reference>
<accession>A0ABQ5INB9</accession>
<dbReference type="EMBL" id="BQNB010020985">
    <property type="protein sequence ID" value="GJU01657.1"/>
    <property type="molecule type" value="Genomic_DNA"/>
</dbReference>
<feature type="region of interest" description="Disordered" evidence="1">
    <location>
        <begin position="25"/>
        <end position="66"/>
    </location>
</feature>
<name>A0ABQ5INB9_9ASTR</name>
<reference evidence="2" key="1">
    <citation type="journal article" date="2022" name="Int. J. Mol. Sci.">
        <title>Draft Genome of Tanacetum Coccineum: Genomic Comparison of Closely Related Tanacetum-Family Plants.</title>
        <authorList>
            <person name="Yamashiro T."/>
            <person name="Shiraishi A."/>
            <person name="Nakayama K."/>
            <person name="Satake H."/>
        </authorList>
    </citation>
    <scope>NUCLEOTIDE SEQUENCE</scope>
</reference>
<keyword evidence="3" id="KW-1185">Reference proteome</keyword>
<proteinExistence type="predicted"/>
<dbReference type="PANTHER" id="PTHR11439:SF509">
    <property type="entry name" value="RNA-DIRECTED DNA POLYMERASE"/>
    <property type="match status" value="1"/>
</dbReference>
<dbReference type="Proteomes" id="UP001151760">
    <property type="component" value="Unassembled WGS sequence"/>
</dbReference>
<evidence type="ECO:0008006" key="4">
    <source>
        <dbReference type="Google" id="ProtNLM"/>
    </source>
</evidence>
<organism evidence="2 3">
    <name type="scientific">Tanacetum coccineum</name>
    <dbReference type="NCBI Taxonomy" id="301880"/>
    <lineage>
        <taxon>Eukaryota</taxon>
        <taxon>Viridiplantae</taxon>
        <taxon>Streptophyta</taxon>
        <taxon>Embryophyta</taxon>
        <taxon>Tracheophyta</taxon>
        <taxon>Spermatophyta</taxon>
        <taxon>Magnoliopsida</taxon>
        <taxon>eudicotyledons</taxon>
        <taxon>Gunneridae</taxon>
        <taxon>Pentapetalae</taxon>
        <taxon>asterids</taxon>
        <taxon>campanulids</taxon>
        <taxon>Asterales</taxon>
        <taxon>Asteraceae</taxon>
        <taxon>Asteroideae</taxon>
        <taxon>Anthemideae</taxon>
        <taxon>Anthemidinae</taxon>
        <taxon>Tanacetum</taxon>
    </lineage>
</organism>
<sequence>MVRDGQLEFADFVVVDKRQSRLPSPFIQQGSSTLVGRHETESGRSSRNWCASSKSPVGSQAGDDHTWGTVKNARSLVNMRKLDHFIGCGSMAIKPGLSAAKPPSWWRSDDGTATTAAPCSVGLWRRNPSGFLAVPSRLTPQLWRRPSWLWPPQPPQPHHGGVRLVVVIPLFAKFISFKPKNFKEAMLKSSWIEAMQEEIHEFERLRPALVFAVCMYARYQAKPTEKHLHAVKWIVRYLKGTSDMGLWYLKDSCITLTAYADADHAECQDTRRSTSGKAEYIALSGCCAQILWMRSQLIEYGLKINKIPLYYDNKNASALCCNNVQHSRSKHIDVRYHFIKEQVENRVVELYFIRTEDQLAYISTKALSQERFNFLIEMLEMKSMSLENLKNLAKEEEE</sequence>
<dbReference type="CDD" id="cd09272">
    <property type="entry name" value="RNase_HI_RT_Ty1"/>
    <property type="match status" value="1"/>
</dbReference>
<evidence type="ECO:0000313" key="3">
    <source>
        <dbReference type="Proteomes" id="UP001151760"/>
    </source>
</evidence>
<comment type="caution">
    <text evidence="2">The sequence shown here is derived from an EMBL/GenBank/DDBJ whole genome shotgun (WGS) entry which is preliminary data.</text>
</comment>
<dbReference type="PANTHER" id="PTHR11439">
    <property type="entry name" value="GAG-POL-RELATED RETROTRANSPOSON"/>
    <property type="match status" value="1"/>
</dbReference>
<evidence type="ECO:0000313" key="2">
    <source>
        <dbReference type="EMBL" id="GJU01657.1"/>
    </source>
</evidence>
<evidence type="ECO:0000256" key="1">
    <source>
        <dbReference type="SAM" id="MobiDB-lite"/>
    </source>
</evidence>